<sequence length="63" mass="7145">MALQMAIDGAYKKIDIFHFACFAFAELKNPHREYPNTPTVLKNQYTSVVHLGKSEKLLSLAFS</sequence>
<proteinExistence type="predicted"/>
<protein>
    <submittedName>
        <fullName evidence="1">Uncharacterized protein</fullName>
    </submittedName>
</protein>
<gene>
    <name evidence="1" type="ORF">EZS27_037854</name>
</gene>
<dbReference type="EMBL" id="SNRY01007183">
    <property type="protein sequence ID" value="KAA6310926.1"/>
    <property type="molecule type" value="Genomic_DNA"/>
</dbReference>
<dbReference type="AlphaFoldDB" id="A0A5J4PMV8"/>
<comment type="caution">
    <text evidence="1">The sequence shown here is derived from an EMBL/GenBank/DDBJ whole genome shotgun (WGS) entry which is preliminary data.</text>
</comment>
<name>A0A5J4PMV8_9ZZZZ</name>
<evidence type="ECO:0000313" key="1">
    <source>
        <dbReference type="EMBL" id="KAA6310926.1"/>
    </source>
</evidence>
<accession>A0A5J4PMV8</accession>
<organism evidence="1">
    <name type="scientific">termite gut metagenome</name>
    <dbReference type="NCBI Taxonomy" id="433724"/>
    <lineage>
        <taxon>unclassified sequences</taxon>
        <taxon>metagenomes</taxon>
        <taxon>organismal metagenomes</taxon>
    </lineage>
</organism>
<reference evidence="1" key="1">
    <citation type="submission" date="2019-03" db="EMBL/GenBank/DDBJ databases">
        <title>Single cell metagenomics reveals metabolic interactions within the superorganism composed of flagellate Streblomastix strix and complex community of Bacteroidetes bacteria on its surface.</title>
        <authorList>
            <person name="Treitli S.C."/>
            <person name="Kolisko M."/>
            <person name="Husnik F."/>
            <person name="Keeling P."/>
            <person name="Hampl V."/>
        </authorList>
    </citation>
    <scope>NUCLEOTIDE SEQUENCE</scope>
    <source>
        <strain evidence="1">STM</strain>
    </source>
</reference>